<reference evidence="8" key="1">
    <citation type="submission" date="2022-09" db="EMBL/GenBank/DDBJ databases">
        <title>Bacterial diversity in gut of crayfish and pufferfish.</title>
        <authorList>
            <person name="Huang Y."/>
        </authorList>
    </citation>
    <scope>NUCLEOTIDE SEQUENCE</scope>
    <source>
        <strain evidence="8">PR12</strain>
    </source>
</reference>
<feature type="region of interest" description="Disordered" evidence="6">
    <location>
        <begin position="451"/>
        <end position="483"/>
    </location>
</feature>
<dbReference type="EMBL" id="CP104377">
    <property type="protein sequence ID" value="UXC17656.1"/>
    <property type="molecule type" value="Genomic_DNA"/>
</dbReference>
<dbReference type="InterPro" id="IPR011251">
    <property type="entry name" value="Luciferase-like_dom"/>
</dbReference>
<proteinExistence type="inferred from homology"/>
<evidence type="ECO:0000256" key="4">
    <source>
        <dbReference type="ARBA" id="ARBA00023033"/>
    </source>
</evidence>
<keyword evidence="2" id="KW-0288">FMN</keyword>
<dbReference type="Proteomes" id="UP001058290">
    <property type="component" value="Chromosome"/>
</dbReference>
<evidence type="ECO:0000256" key="6">
    <source>
        <dbReference type="SAM" id="MobiDB-lite"/>
    </source>
</evidence>
<feature type="compositionally biased region" description="Low complexity" evidence="6">
    <location>
        <begin position="461"/>
        <end position="473"/>
    </location>
</feature>
<dbReference type="SUPFAM" id="SSF51679">
    <property type="entry name" value="Bacterial luciferase-like"/>
    <property type="match status" value="1"/>
</dbReference>
<keyword evidence="9" id="KW-1185">Reference proteome</keyword>
<keyword evidence="3" id="KW-0560">Oxidoreductase</keyword>
<dbReference type="Pfam" id="PF00296">
    <property type="entry name" value="Bac_luciferase"/>
    <property type="match status" value="1"/>
</dbReference>
<name>A0ABY6A067_9BURK</name>
<keyword evidence="1" id="KW-0285">Flavoprotein</keyword>
<gene>
    <name evidence="8" type="ORF">N4T19_18430</name>
</gene>
<evidence type="ECO:0000256" key="3">
    <source>
        <dbReference type="ARBA" id="ARBA00023002"/>
    </source>
</evidence>
<sequence length="483" mass="53312">MASTAASGRAPIILNAFNMASVGHINHGLWTHPRDQSSHYRRLDYWTGLAKELERGLFDGLFIADIIGVYDTYQQSVDVTLRESVQLPINDPTLVVPAMAAVTEHLGFGVTVNLSYEQPYLLARRFSTLDHLTQGRIGWNIVTGYLDSAARAMGQRQQLAHDARYDRADEFMDVLYQLWEGSWSDSAVLRDRTRRIYADPQQVRRVQHSGPHFQVDGYHLSEPSPQRTPVLLQAGSSGRGLQFAARHAECVFMAIQDKAATAALVRQLRAEAVRAGRQPGDIKVLVGMTPVVAATARQAQEKYQEYCRYASPEAALAHLSATAGIDFSTYQRDTPLLQQHRSNGIENSIKRLANGREDYRLGDLLDELSLGGRYATVVGDAQQIADEMQSWVDEAGVDGFNLARTVVPECFGDFIDLVVPELQSRGLHKSAYAPGSMRHKLFGQGDRLPAHHHAQQFRQQPSVGGASVAASPSLSTPRAQALA</sequence>
<dbReference type="InterPro" id="IPR036661">
    <property type="entry name" value="Luciferase-like_sf"/>
</dbReference>
<dbReference type="PANTHER" id="PTHR30011:SF16">
    <property type="entry name" value="C2H2 FINGER DOMAIN TRANSCRIPTION FACTOR (EUROFUNG)-RELATED"/>
    <property type="match status" value="1"/>
</dbReference>
<dbReference type="RefSeq" id="WP_260718732.1">
    <property type="nucleotide sequence ID" value="NZ_CP104377.1"/>
</dbReference>
<evidence type="ECO:0000313" key="8">
    <source>
        <dbReference type="EMBL" id="UXC17656.1"/>
    </source>
</evidence>
<evidence type="ECO:0000313" key="9">
    <source>
        <dbReference type="Proteomes" id="UP001058290"/>
    </source>
</evidence>
<feature type="domain" description="Luciferase-like" evidence="7">
    <location>
        <begin position="33"/>
        <end position="398"/>
    </location>
</feature>
<dbReference type="InterPro" id="IPR051260">
    <property type="entry name" value="Diverse_substr_monoxygenases"/>
</dbReference>
<accession>A0ABY6A067</accession>
<feature type="compositionally biased region" description="Polar residues" evidence="6">
    <location>
        <begin position="474"/>
        <end position="483"/>
    </location>
</feature>
<evidence type="ECO:0000259" key="7">
    <source>
        <dbReference type="Pfam" id="PF00296"/>
    </source>
</evidence>
<dbReference type="InterPro" id="IPR016215">
    <property type="entry name" value="NTA_MOA"/>
</dbReference>
<evidence type="ECO:0000256" key="1">
    <source>
        <dbReference type="ARBA" id="ARBA00022630"/>
    </source>
</evidence>
<organism evidence="8 9">
    <name type="scientific">Comamonas squillarum</name>
    <dbReference type="NCBI Taxonomy" id="2977320"/>
    <lineage>
        <taxon>Bacteria</taxon>
        <taxon>Pseudomonadati</taxon>
        <taxon>Pseudomonadota</taxon>
        <taxon>Betaproteobacteria</taxon>
        <taxon>Burkholderiales</taxon>
        <taxon>Comamonadaceae</taxon>
        <taxon>Comamonas</taxon>
    </lineage>
</organism>
<comment type="similarity">
    <text evidence="5">Belongs to the NtaA/SnaA/DszA monooxygenase family.</text>
</comment>
<dbReference type="PANTHER" id="PTHR30011">
    <property type="entry name" value="ALKANESULFONATE MONOOXYGENASE-RELATED"/>
    <property type="match status" value="1"/>
</dbReference>
<dbReference type="Gene3D" id="3.20.20.30">
    <property type="entry name" value="Luciferase-like domain"/>
    <property type="match status" value="1"/>
</dbReference>
<evidence type="ECO:0000256" key="5">
    <source>
        <dbReference type="ARBA" id="ARBA00033748"/>
    </source>
</evidence>
<dbReference type="PIRSF" id="PIRSF000337">
    <property type="entry name" value="NTA_MOA"/>
    <property type="match status" value="1"/>
</dbReference>
<keyword evidence="4" id="KW-0503">Monooxygenase</keyword>
<evidence type="ECO:0000256" key="2">
    <source>
        <dbReference type="ARBA" id="ARBA00022643"/>
    </source>
</evidence>
<protein>
    <submittedName>
        <fullName evidence="8">LLM class flavin-dependent oxidoreductase</fullName>
    </submittedName>
</protein>
<dbReference type="NCBIfam" id="TIGR03860">
    <property type="entry name" value="FMN_nitrolo"/>
    <property type="match status" value="1"/>
</dbReference>